<dbReference type="SMART" id="SM00226">
    <property type="entry name" value="LMWPc"/>
    <property type="match status" value="1"/>
</dbReference>
<dbReference type="InterPro" id="IPR050438">
    <property type="entry name" value="LMW_PTPase"/>
</dbReference>
<evidence type="ECO:0000256" key="3">
    <source>
        <dbReference type="ARBA" id="ARBA00022912"/>
    </source>
</evidence>
<evidence type="ECO:0000256" key="2">
    <source>
        <dbReference type="ARBA" id="ARBA00022801"/>
    </source>
</evidence>
<dbReference type="Proteomes" id="UP000662814">
    <property type="component" value="Chromosome"/>
</dbReference>
<keyword evidence="6" id="KW-1185">Reference proteome</keyword>
<dbReference type="PRINTS" id="PR00719">
    <property type="entry name" value="LMWPTPASE"/>
</dbReference>
<evidence type="ECO:0000259" key="4">
    <source>
        <dbReference type="SMART" id="SM00226"/>
    </source>
</evidence>
<keyword evidence="2" id="KW-0378">Hydrolase</keyword>
<evidence type="ECO:0000256" key="1">
    <source>
        <dbReference type="ARBA" id="ARBA00011063"/>
    </source>
</evidence>
<reference evidence="5 6" key="1">
    <citation type="submission" date="2020-12" db="EMBL/GenBank/DDBJ databases">
        <title>Microbacterium sp. HY060.</title>
        <authorList>
            <person name="Zhou J."/>
        </authorList>
    </citation>
    <scope>NUCLEOTIDE SEQUENCE [LARGE SCALE GENOMIC DNA]</scope>
    <source>
        <strain evidence="5 6">HY60</strain>
    </source>
</reference>
<organism evidence="5 6">
    <name type="scientific">Paramicrobacterium chengjingii</name>
    <dbReference type="NCBI Taxonomy" id="2769067"/>
    <lineage>
        <taxon>Bacteria</taxon>
        <taxon>Bacillati</taxon>
        <taxon>Actinomycetota</taxon>
        <taxon>Actinomycetes</taxon>
        <taxon>Micrococcales</taxon>
        <taxon>Microbacteriaceae</taxon>
        <taxon>Paramicrobacterium</taxon>
    </lineage>
</organism>
<dbReference type="InterPro" id="IPR017867">
    <property type="entry name" value="Tyr_phospatase_low_mol_wt"/>
</dbReference>
<dbReference type="PANTHER" id="PTHR11717">
    <property type="entry name" value="LOW MOLECULAR WEIGHT PROTEIN TYROSINE PHOSPHATASE"/>
    <property type="match status" value="1"/>
</dbReference>
<feature type="domain" description="Phosphotyrosine protein phosphatase I" evidence="4">
    <location>
        <begin position="16"/>
        <end position="188"/>
    </location>
</feature>
<dbReference type="PANTHER" id="PTHR11717:SF31">
    <property type="entry name" value="LOW MOLECULAR WEIGHT PROTEIN-TYROSINE-PHOSPHATASE ETP-RELATED"/>
    <property type="match status" value="1"/>
</dbReference>
<dbReference type="Pfam" id="PF01451">
    <property type="entry name" value="LMWPc"/>
    <property type="match status" value="1"/>
</dbReference>
<protein>
    <recommendedName>
        <fullName evidence="4">Phosphotyrosine protein phosphatase I domain-containing protein</fullName>
    </recommendedName>
</protein>
<dbReference type="InterPro" id="IPR023485">
    <property type="entry name" value="Ptyr_pPase"/>
</dbReference>
<dbReference type="EMBL" id="CP061169">
    <property type="protein sequence ID" value="QPZ37474.1"/>
    <property type="molecule type" value="Genomic_DNA"/>
</dbReference>
<proteinExistence type="inferred from homology"/>
<evidence type="ECO:0000313" key="6">
    <source>
        <dbReference type="Proteomes" id="UP000662814"/>
    </source>
</evidence>
<name>A0ABX6YFT8_9MICO</name>
<dbReference type="SUPFAM" id="SSF52788">
    <property type="entry name" value="Phosphotyrosine protein phosphatases I"/>
    <property type="match status" value="1"/>
</dbReference>
<accession>A0ABX6YFT8</accession>
<dbReference type="InterPro" id="IPR036196">
    <property type="entry name" value="Ptyr_pPase_sf"/>
</dbReference>
<comment type="similarity">
    <text evidence="1">Belongs to the low molecular weight phosphotyrosine protein phosphatase family.</text>
</comment>
<keyword evidence="3" id="KW-0904">Protein phosphatase</keyword>
<sequence length="192" mass="20808">MLGLLNPRNGDVSDTFVITTVCEGNICRSPLAERLLRESLAPPDFKVESAGLRALVGHTMDSQAAAVAERLGCTTAPHSGRQIDGLIVAGSSVLLTMTKSQRDMLVQMHPRALRKTFTLAEFAALCSEEAAPVTAGNLTTIVGTFAQRRSEVRLTNEDDIEDPYLKSLEVHARVGEKISLLCAEIINNFRES</sequence>
<dbReference type="Gene3D" id="3.40.50.2300">
    <property type="match status" value="1"/>
</dbReference>
<evidence type="ECO:0000313" key="5">
    <source>
        <dbReference type="EMBL" id="QPZ37474.1"/>
    </source>
</evidence>
<gene>
    <name evidence="5" type="ORF">HCR76_11580</name>
</gene>